<feature type="region of interest" description="Disordered" evidence="2">
    <location>
        <begin position="235"/>
        <end position="255"/>
    </location>
</feature>
<name>A0AAD3DCP5_9STRA</name>
<sequence length="255" mass="29359">MGNFNSCSEGCCTLLGSHPSKKKDPFVVVDLAILTEKDLLDSDRNVISQSTYSTTYQEGTSYGDSGISRDLYSEEGNGISQDSVEYLRRGSETFLPDQIEYTLSSNHDALNSRKKSDDMHKLSYKEKINFKKQEARRIQKSKMALEAEAILQRARNTQKRLSNENQKIYETKEPSNLPRRSLLFKQRSARGWWNSFKAKGDAKFHRSLLRKSHKKEAKFDIVEGKIPQTVFLFHSDEPAPTQEKDATKEKHVRWQ</sequence>
<comment type="caution">
    <text evidence="3">The sequence shown here is derived from an EMBL/GenBank/DDBJ whole genome shotgun (WGS) entry which is preliminary data.</text>
</comment>
<keyword evidence="1" id="KW-0175">Coiled coil</keyword>
<organism evidence="3 4">
    <name type="scientific">Chaetoceros tenuissimus</name>
    <dbReference type="NCBI Taxonomy" id="426638"/>
    <lineage>
        <taxon>Eukaryota</taxon>
        <taxon>Sar</taxon>
        <taxon>Stramenopiles</taxon>
        <taxon>Ochrophyta</taxon>
        <taxon>Bacillariophyta</taxon>
        <taxon>Coscinodiscophyceae</taxon>
        <taxon>Chaetocerotophycidae</taxon>
        <taxon>Chaetocerotales</taxon>
        <taxon>Chaetocerotaceae</taxon>
        <taxon>Chaetoceros</taxon>
    </lineage>
</organism>
<feature type="coiled-coil region" evidence="1">
    <location>
        <begin position="128"/>
        <end position="171"/>
    </location>
</feature>
<evidence type="ECO:0000313" key="4">
    <source>
        <dbReference type="Proteomes" id="UP001054902"/>
    </source>
</evidence>
<evidence type="ECO:0000256" key="2">
    <source>
        <dbReference type="SAM" id="MobiDB-lite"/>
    </source>
</evidence>
<reference evidence="3 4" key="1">
    <citation type="journal article" date="2021" name="Sci. Rep.">
        <title>The genome of the diatom Chaetoceros tenuissimus carries an ancient integrated fragment of an extant virus.</title>
        <authorList>
            <person name="Hongo Y."/>
            <person name="Kimura K."/>
            <person name="Takaki Y."/>
            <person name="Yoshida Y."/>
            <person name="Baba S."/>
            <person name="Kobayashi G."/>
            <person name="Nagasaki K."/>
            <person name="Hano T."/>
            <person name="Tomaru Y."/>
        </authorList>
    </citation>
    <scope>NUCLEOTIDE SEQUENCE [LARGE SCALE GENOMIC DNA]</scope>
    <source>
        <strain evidence="3 4">NIES-3715</strain>
    </source>
</reference>
<evidence type="ECO:0000256" key="1">
    <source>
        <dbReference type="SAM" id="Coils"/>
    </source>
</evidence>
<gene>
    <name evidence="3" type="ORF">CTEN210_18573</name>
</gene>
<keyword evidence="4" id="KW-1185">Reference proteome</keyword>
<proteinExistence type="predicted"/>
<accession>A0AAD3DCP5</accession>
<dbReference type="EMBL" id="BLLK01000077">
    <property type="protein sequence ID" value="GFH62097.1"/>
    <property type="molecule type" value="Genomic_DNA"/>
</dbReference>
<dbReference type="Proteomes" id="UP001054902">
    <property type="component" value="Unassembled WGS sequence"/>
</dbReference>
<feature type="compositionally biased region" description="Basic and acidic residues" evidence="2">
    <location>
        <begin position="235"/>
        <end position="249"/>
    </location>
</feature>
<protein>
    <submittedName>
        <fullName evidence="3">Uncharacterized protein</fullName>
    </submittedName>
</protein>
<dbReference type="AlphaFoldDB" id="A0AAD3DCP5"/>
<evidence type="ECO:0000313" key="3">
    <source>
        <dbReference type="EMBL" id="GFH62097.1"/>
    </source>
</evidence>